<dbReference type="InterPro" id="IPR012910">
    <property type="entry name" value="Plug_dom"/>
</dbReference>
<evidence type="ECO:0000256" key="3">
    <source>
        <dbReference type="ARBA" id="ARBA00022448"/>
    </source>
</evidence>
<evidence type="ECO:0000256" key="12">
    <source>
        <dbReference type="RuleBase" id="RU003357"/>
    </source>
</evidence>
<evidence type="ECO:0000256" key="9">
    <source>
        <dbReference type="ARBA" id="ARBA00023170"/>
    </source>
</evidence>
<comment type="caution">
    <text evidence="16">The sequence shown here is derived from an EMBL/GenBank/DDBJ whole genome shotgun (WGS) entry which is preliminary data.</text>
</comment>
<evidence type="ECO:0000256" key="6">
    <source>
        <dbReference type="ARBA" id="ARBA00022729"/>
    </source>
</evidence>
<keyword evidence="6 13" id="KW-0732">Signal</keyword>
<keyword evidence="10 11" id="KW-0998">Cell outer membrane</keyword>
<dbReference type="InterPro" id="IPR037066">
    <property type="entry name" value="Plug_dom_sf"/>
</dbReference>
<dbReference type="GO" id="GO:0009279">
    <property type="term" value="C:cell outer membrane"/>
    <property type="evidence" value="ECO:0007669"/>
    <property type="project" value="UniProtKB-SubCell"/>
</dbReference>
<dbReference type="SUPFAM" id="SSF56935">
    <property type="entry name" value="Porins"/>
    <property type="match status" value="1"/>
</dbReference>
<evidence type="ECO:0000313" key="17">
    <source>
        <dbReference type="Proteomes" id="UP001156601"/>
    </source>
</evidence>
<feature type="signal peptide" evidence="13">
    <location>
        <begin position="1"/>
        <end position="21"/>
    </location>
</feature>
<evidence type="ECO:0000256" key="13">
    <source>
        <dbReference type="SAM" id="SignalP"/>
    </source>
</evidence>
<organism evidence="16 17">
    <name type="scientific">Agaribacter marinus</name>
    <dbReference type="NCBI Taxonomy" id="1431249"/>
    <lineage>
        <taxon>Bacteria</taxon>
        <taxon>Pseudomonadati</taxon>
        <taxon>Pseudomonadota</taxon>
        <taxon>Gammaproteobacteria</taxon>
        <taxon>Alteromonadales</taxon>
        <taxon>Alteromonadaceae</taxon>
        <taxon>Agaribacter</taxon>
    </lineage>
</organism>
<evidence type="ECO:0000256" key="8">
    <source>
        <dbReference type="ARBA" id="ARBA00023136"/>
    </source>
</evidence>
<dbReference type="Pfam" id="PF07715">
    <property type="entry name" value="Plug"/>
    <property type="match status" value="1"/>
</dbReference>
<reference evidence="16" key="2">
    <citation type="submission" date="2023-01" db="EMBL/GenBank/DDBJ databases">
        <title>Draft genome sequence of Agaribacter marinus strain NBRC 110023.</title>
        <authorList>
            <person name="Sun Q."/>
            <person name="Mori K."/>
        </authorList>
    </citation>
    <scope>NUCLEOTIDE SEQUENCE</scope>
    <source>
        <strain evidence="16">NBRC 110023</strain>
    </source>
</reference>
<feature type="domain" description="TonB-dependent receptor-like beta-barrel" evidence="14">
    <location>
        <begin position="172"/>
        <end position="587"/>
    </location>
</feature>
<proteinExistence type="inferred from homology"/>
<keyword evidence="7 12" id="KW-0798">TonB box</keyword>
<comment type="subcellular location">
    <subcellularLocation>
        <location evidence="1 11">Cell outer membrane</location>
        <topology evidence="1 11">Multi-pass membrane protein</topology>
    </subcellularLocation>
</comment>
<evidence type="ECO:0000256" key="5">
    <source>
        <dbReference type="ARBA" id="ARBA00022692"/>
    </source>
</evidence>
<evidence type="ECO:0000256" key="4">
    <source>
        <dbReference type="ARBA" id="ARBA00022452"/>
    </source>
</evidence>
<evidence type="ECO:0000256" key="11">
    <source>
        <dbReference type="PROSITE-ProRule" id="PRU01360"/>
    </source>
</evidence>
<dbReference type="Pfam" id="PF00593">
    <property type="entry name" value="TonB_dep_Rec_b-barrel"/>
    <property type="match status" value="1"/>
</dbReference>
<dbReference type="InterPro" id="IPR036942">
    <property type="entry name" value="Beta-barrel_TonB_sf"/>
</dbReference>
<dbReference type="CDD" id="cd01347">
    <property type="entry name" value="ligand_gated_channel"/>
    <property type="match status" value="1"/>
</dbReference>
<dbReference type="Proteomes" id="UP001156601">
    <property type="component" value="Unassembled WGS sequence"/>
</dbReference>
<sequence length="614" mass="67118">MQGRKLSLAIGLALSSTYLSADESSSEDTVEKIVVVSSRVATPLREVATSISVVTQDDIERRGYISLADILKVQPGVNATNSGGVGSTSALRVRGEEGYRTLVRVDGVDISDPTGTQVQTQVAHLLSSNITRVEILRGTQGLVYGADAGGVINIHTGQQNEALFGSVSAEGGRFDTRNIAGEIGGGLGGVDYYVSASDYNTNGFNSSVNDLIDADSDGYSNTTIHARFGYQINDDLRLGVVARSNDGEGKFDSCGFGASFSNFCTTNFQQNNLRINAEYTLGSTEHELAFVKTLVERENVNQGVSSFFTKGHVERVEYVGNADISDNSHVIWGFDWEQEVISSANQARTQKGYYLEYQSEVLSDTFVTAGLRYDDNEDFGERVSYRLSAAKLWEVKGGELKLRGAYGTGFRAPSIFEIEYNRGPFAFAPASETSLKEEQTKGYELAVAYATEAGSSYEIVYFDQKIEDSIFFDLAGFSGYLQDIGTSFSEGVELIVNQQLADELVLTANYTYNDTEDTAGEQRLRRPEHLANIGLSYQFDQLSFAANMRFVRDFVDVGTALPNYDVVDVSARYKFDNGVSVFVRVENAFDTEYQDLEAFNTAGSALNVGVKYSF</sequence>
<keyword evidence="17" id="KW-1185">Reference proteome</keyword>
<dbReference type="InterPro" id="IPR039426">
    <property type="entry name" value="TonB-dep_rcpt-like"/>
</dbReference>
<evidence type="ECO:0000259" key="15">
    <source>
        <dbReference type="Pfam" id="PF07715"/>
    </source>
</evidence>
<evidence type="ECO:0000256" key="10">
    <source>
        <dbReference type="ARBA" id="ARBA00023237"/>
    </source>
</evidence>
<dbReference type="PROSITE" id="PS52016">
    <property type="entry name" value="TONB_DEPENDENT_REC_3"/>
    <property type="match status" value="1"/>
</dbReference>
<comment type="similarity">
    <text evidence="2">Belongs to the TonB-dependent receptor family. Hemoglobin/haptoglobin binding protein subfamily.</text>
</comment>
<evidence type="ECO:0000259" key="14">
    <source>
        <dbReference type="Pfam" id="PF00593"/>
    </source>
</evidence>
<evidence type="ECO:0000256" key="1">
    <source>
        <dbReference type="ARBA" id="ARBA00004571"/>
    </source>
</evidence>
<dbReference type="InterPro" id="IPR000531">
    <property type="entry name" value="Beta-barrel_TonB"/>
</dbReference>
<dbReference type="PANTHER" id="PTHR30069">
    <property type="entry name" value="TONB-DEPENDENT OUTER MEMBRANE RECEPTOR"/>
    <property type="match status" value="1"/>
</dbReference>
<feature type="chain" id="PRO_5041468255" evidence="13">
    <location>
        <begin position="22"/>
        <end position="614"/>
    </location>
</feature>
<keyword evidence="3 11" id="KW-0813">Transport</keyword>
<evidence type="ECO:0000256" key="2">
    <source>
        <dbReference type="ARBA" id="ARBA00008143"/>
    </source>
</evidence>
<dbReference type="GO" id="GO:0015344">
    <property type="term" value="F:siderophore uptake transmembrane transporter activity"/>
    <property type="evidence" value="ECO:0007669"/>
    <property type="project" value="TreeGrafter"/>
</dbReference>
<gene>
    <name evidence="16" type="ORF">GCM10007852_25230</name>
</gene>
<keyword evidence="9 16" id="KW-0675">Receptor</keyword>
<dbReference type="Gene3D" id="2.170.130.10">
    <property type="entry name" value="TonB-dependent receptor, plug domain"/>
    <property type="match status" value="1"/>
</dbReference>
<keyword evidence="4 11" id="KW-1134">Transmembrane beta strand</keyword>
<evidence type="ECO:0000313" key="16">
    <source>
        <dbReference type="EMBL" id="GLR71615.1"/>
    </source>
</evidence>
<dbReference type="GO" id="GO:0044718">
    <property type="term" value="P:siderophore transmembrane transport"/>
    <property type="evidence" value="ECO:0007669"/>
    <property type="project" value="TreeGrafter"/>
</dbReference>
<dbReference type="EMBL" id="BSOT01000006">
    <property type="protein sequence ID" value="GLR71615.1"/>
    <property type="molecule type" value="Genomic_DNA"/>
</dbReference>
<name>A0AA37WL67_9ALTE</name>
<dbReference type="AlphaFoldDB" id="A0AA37WL67"/>
<accession>A0AA37WL67</accession>
<reference evidence="16" key="1">
    <citation type="journal article" date="2014" name="Int. J. Syst. Evol. Microbiol.">
        <title>Complete genome sequence of Corynebacterium casei LMG S-19264T (=DSM 44701T), isolated from a smear-ripened cheese.</title>
        <authorList>
            <consortium name="US DOE Joint Genome Institute (JGI-PGF)"/>
            <person name="Walter F."/>
            <person name="Albersmeier A."/>
            <person name="Kalinowski J."/>
            <person name="Ruckert C."/>
        </authorList>
    </citation>
    <scope>NUCLEOTIDE SEQUENCE</scope>
    <source>
        <strain evidence="16">NBRC 110023</strain>
    </source>
</reference>
<feature type="domain" description="TonB-dependent receptor plug" evidence="15">
    <location>
        <begin position="44"/>
        <end position="150"/>
    </location>
</feature>
<keyword evidence="5 11" id="KW-0812">Transmembrane</keyword>
<protein>
    <submittedName>
        <fullName evidence="16">TonB-dependent receptor</fullName>
    </submittedName>
</protein>
<dbReference type="PANTHER" id="PTHR30069:SF29">
    <property type="entry name" value="HEMOGLOBIN AND HEMOGLOBIN-HAPTOGLOBIN-BINDING PROTEIN 1-RELATED"/>
    <property type="match status" value="1"/>
</dbReference>
<keyword evidence="8 11" id="KW-0472">Membrane</keyword>
<dbReference type="RefSeq" id="WP_284217960.1">
    <property type="nucleotide sequence ID" value="NZ_BSOT01000006.1"/>
</dbReference>
<dbReference type="Gene3D" id="2.40.170.20">
    <property type="entry name" value="TonB-dependent receptor, beta-barrel domain"/>
    <property type="match status" value="1"/>
</dbReference>
<evidence type="ECO:0000256" key="7">
    <source>
        <dbReference type="ARBA" id="ARBA00023077"/>
    </source>
</evidence>